<dbReference type="EMBL" id="CT868049">
    <property type="protein sequence ID" value="CAK67008.1"/>
    <property type="molecule type" value="Genomic_DNA"/>
</dbReference>
<feature type="compositionally biased region" description="Polar residues" evidence="2">
    <location>
        <begin position="794"/>
        <end position="809"/>
    </location>
</feature>
<dbReference type="Proteomes" id="UP000000600">
    <property type="component" value="Unassembled WGS sequence"/>
</dbReference>
<dbReference type="STRING" id="5888.A0C891"/>
<dbReference type="OMA" id="EGLDCIN"/>
<protein>
    <submittedName>
        <fullName evidence="3">Uncharacterized protein</fullName>
    </submittedName>
</protein>
<dbReference type="OrthoDB" id="311290at2759"/>
<gene>
    <name evidence="3" type="ORF">GSPATT00036139001</name>
</gene>
<accession>A0C891</accession>
<feature type="compositionally biased region" description="Polar residues" evidence="2">
    <location>
        <begin position="755"/>
        <end position="767"/>
    </location>
</feature>
<dbReference type="InParanoid" id="A0C891"/>
<feature type="compositionally biased region" description="Acidic residues" evidence="2">
    <location>
        <begin position="15"/>
        <end position="25"/>
    </location>
</feature>
<feature type="compositionally biased region" description="Basic and acidic residues" evidence="2">
    <location>
        <begin position="723"/>
        <end position="732"/>
    </location>
</feature>
<evidence type="ECO:0000313" key="3">
    <source>
        <dbReference type="EMBL" id="CAK67008.1"/>
    </source>
</evidence>
<evidence type="ECO:0000256" key="2">
    <source>
        <dbReference type="SAM" id="MobiDB-lite"/>
    </source>
</evidence>
<dbReference type="HOGENOM" id="CLU_334190_0_0_1"/>
<dbReference type="RefSeq" id="XP_001434405.1">
    <property type="nucleotide sequence ID" value="XM_001434368.1"/>
</dbReference>
<keyword evidence="4" id="KW-1185">Reference proteome</keyword>
<dbReference type="GeneID" id="5020190"/>
<feature type="compositionally biased region" description="Basic and acidic residues" evidence="2">
    <location>
        <begin position="741"/>
        <end position="751"/>
    </location>
</feature>
<keyword evidence="1" id="KW-0175">Coiled coil</keyword>
<reference evidence="3 4" key="1">
    <citation type="journal article" date="2006" name="Nature">
        <title>Global trends of whole-genome duplications revealed by the ciliate Paramecium tetraurelia.</title>
        <authorList>
            <consortium name="Genoscope"/>
            <person name="Aury J.-M."/>
            <person name="Jaillon O."/>
            <person name="Duret L."/>
            <person name="Noel B."/>
            <person name="Jubin C."/>
            <person name="Porcel B.M."/>
            <person name="Segurens B."/>
            <person name="Daubin V."/>
            <person name="Anthouard V."/>
            <person name="Aiach N."/>
            <person name="Arnaiz O."/>
            <person name="Billaut A."/>
            <person name="Beisson J."/>
            <person name="Blanc I."/>
            <person name="Bouhouche K."/>
            <person name="Camara F."/>
            <person name="Duharcourt S."/>
            <person name="Guigo R."/>
            <person name="Gogendeau D."/>
            <person name="Katinka M."/>
            <person name="Keller A.-M."/>
            <person name="Kissmehl R."/>
            <person name="Klotz C."/>
            <person name="Koll F."/>
            <person name="Le Moue A."/>
            <person name="Lepere C."/>
            <person name="Malinsky S."/>
            <person name="Nowacki M."/>
            <person name="Nowak J.K."/>
            <person name="Plattner H."/>
            <person name="Poulain J."/>
            <person name="Ruiz F."/>
            <person name="Serrano V."/>
            <person name="Zagulski M."/>
            <person name="Dessen P."/>
            <person name="Betermier M."/>
            <person name="Weissenbach J."/>
            <person name="Scarpelli C."/>
            <person name="Schachter V."/>
            <person name="Sperling L."/>
            <person name="Meyer E."/>
            <person name="Cohen J."/>
            <person name="Wincker P."/>
        </authorList>
    </citation>
    <scope>NUCLEOTIDE SEQUENCE [LARGE SCALE GENOMIC DNA]</scope>
    <source>
        <strain evidence="3 4">Stock d4-2</strain>
    </source>
</reference>
<feature type="region of interest" description="Disordered" evidence="2">
    <location>
        <begin position="504"/>
        <end position="568"/>
    </location>
</feature>
<proteinExistence type="predicted"/>
<dbReference type="AlphaFoldDB" id="A0C891"/>
<dbReference type="KEGG" id="ptm:GSPATT00036139001"/>
<feature type="coiled-coil region" evidence="1">
    <location>
        <begin position="266"/>
        <end position="390"/>
    </location>
</feature>
<name>A0C891_PARTE</name>
<feature type="compositionally biased region" description="Basic and acidic residues" evidence="2">
    <location>
        <begin position="842"/>
        <end position="855"/>
    </location>
</feature>
<feature type="region of interest" description="Disordered" evidence="2">
    <location>
        <begin position="723"/>
        <end position="855"/>
    </location>
</feature>
<sequence length="855" mass="102179">MRSNIKQTHYVLDFSDIEDISDNESESSSPQHNQPHDSPPRTDIKSLQQGSLLQAVKKEAVEIPSLIIQQEEDQIQRRKPENLIQRWEVNFDELSEYEEADDTPVSIQLEKEPSPQPQLEEPQYIEQFFEDQHIMEEVEIDQEQLILERVKNVQKPALVTKQECKLKSQKNHLEKVSIRIVTNPINKLQKEYVNDSTTTQKRDINQHIQQSKPKQIVKQKFYNPKNSLIYLRLRGREDLYKRNDIVVDEPPKPQEVDQLLEGLDCINNLLIDLSNLKEKKQNTVEKKQITIKIQKRRVDENNVNQIEKQTNKIEKSNEQIQEKEKQLEQQLEIQSQKQQEKQLEIQKLQVQKQRESAQKQQLQQEAALARQIRQEKLQQEKEMKKQQEQKLVYKILTKKLINQGMPLYRCLLRQKQREFIKWLRFSEIALINEGEKEIYRFEKRMSDQMFLQIHKQNMTSVTITKQCMFNPIILHYVQAQEIPLENPQENKSLEIEKQIKQEEFDKSVNNNKINSECKKQKEKKQPKQKKHKKKNSSECIEILQEDKEKDKEKENEKSLKIEKDRGIQSNSEDEDFDLLNADRIQILKIVIDKRKYNNRQHQQLQNVQYPDESKQPDDGVMIIQGMDQQNEQKFEQDQLPTQFYQKQYKYLNTPANKSGQAIENQNEVKQKKNRSYKYTELPLSRLETNDEIKKKEKINDKKKEKKKQDFLQLLNEIEIEQKQQQLKEEQQKRKYKSIQQNKDKQLQKSYEKMVGSNNLEWFQSADVNSKIKKEQKMKKSKNANRMTRSEVKQDIQSGNSSVARSSSIEQGVYSPKREEVEKKPRRLRRNETDREDSEEIACLERNRDNQKRLKR</sequence>
<evidence type="ECO:0000313" key="4">
    <source>
        <dbReference type="Proteomes" id="UP000000600"/>
    </source>
</evidence>
<organism evidence="3 4">
    <name type="scientific">Paramecium tetraurelia</name>
    <dbReference type="NCBI Taxonomy" id="5888"/>
    <lineage>
        <taxon>Eukaryota</taxon>
        <taxon>Sar</taxon>
        <taxon>Alveolata</taxon>
        <taxon>Ciliophora</taxon>
        <taxon>Intramacronucleata</taxon>
        <taxon>Oligohymenophorea</taxon>
        <taxon>Peniculida</taxon>
        <taxon>Parameciidae</taxon>
        <taxon>Paramecium</taxon>
    </lineage>
</organism>
<evidence type="ECO:0000256" key="1">
    <source>
        <dbReference type="SAM" id="Coils"/>
    </source>
</evidence>
<feature type="compositionally biased region" description="Basic and acidic residues" evidence="2">
    <location>
        <begin position="515"/>
        <end position="525"/>
    </location>
</feature>
<feature type="compositionally biased region" description="Basic and acidic residues" evidence="2">
    <location>
        <begin position="34"/>
        <end position="44"/>
    </location>
</feature>
<feature type="region of interest" description="Disordered" evidence="2">
    <location>
        <begin position="1"/>
        <end position="49"/>
    </location>
</feature>
<feature type="compositionally biased region" description="Basic and acidic residues" evidence="2">
    <location>
        <begin position="544"/>
        <end position="566"/>
    </location>
</feature>